<dbReference type="EC" id="2.4.1.109" evidence="4"/>
<proteinExistence type="inferred from homology"/>
<comment type="caution">
    <text evidence="17">The sequence shown here is derived from an EMBL/GenBank/DDBJ whole genome shotgun (WGS) entry which is preliminary data.</text>
</comment>
<evidence type="ECO:0000256" key="2">
    <source>
        <dbReference type="ARBA" id="ARBA00004922"/>
    </source>
</evidence>
<comment type="similarity">
    <text evidence="3">Belongs to the glycosyltransferase 39 family.</text>
</comment>
<comment type="pathway">
    <text evidence="2">Protein modification; protein glycosylation.</text>
</comment>
<name>A0A9P3LS46_9FUNG</name>
<feature type="region of interest" description="Disordered" evidence="14">
    <location>
        <begin position="837"/>
        <end position="862"/>
    </location>
</feature>
<dbReference type="SUPFAM" id="SSF82109">
    <property type="entry name" value="MIR domain"/>
    <property type="match status" value="1"/>
</dbReference>
<evidence type="ECO:0000313" key="17">
    <source>
        <dbReference type="EMBL" id="GJJ68377.1"/>
    </source>
</evidence>
<dbReference type="GO" id="GO:0004169">
    <property type="term" value="F:dolichyl-phosphate-mannose-protein mannosyltransferase activity"/>
    <property type="evidence" value="ECO:0007669"/>
    <property type="project" value="UniProtKB-EC"/>
</dbReference>
<evidence type="ECO:0000256" key="10">
    <source>
        <dbReference type="ARBA" id="ARBA00022989"/>
    </source>
</evidence>
<feature type="compositionally biased region" description="Basic residues" evidence="14">
    <location>
        <begin position="323"/>
        <end position="337"/>
    </location>
</feature>
<dbReference type="InterPro" id="IPR003342">
    <property type="entry name" value="ArnT-like_N"/>
</dbReference>
<keyword evidence="11 15" id="KW-0472">Membrane</keyword>
<keyword evidence="10 15" id="KW-1133">Transmembrane helix</keyword>
<evidence type="ECO:0000256" key="6">
    <source>
        <dbReference type="ARBA" id="ARBA00022679"/>
    </source>
</evidence>
<evidence type="ECO:0000313" key="18">
    <source>
        <dbReference type="Proteomes" id="UP000827284"/>
    </source>
</evidence>
<accession>A0A9P3LS46</accession>
<dbReference type="EMBL" id="BQFW01000001">
    <property type="protein sequence ID" value="GJJ68377.1"/>
    <property type="molecule type" value="Genomic_DNA"/>
</dbReference>
<dbReference type="PANTHER" id="PTHR10050:SF46">
    <property type="entry name" value="PROTEIN O-MANNOSYL-TRANSFERASE 2"/>
    <property type="match status" value="1"/>
</dbReference>
<dbReference type="OrthoDB" id="292747at2759"/>
<feature type="compositionally biased region" description="Basic residues" evidence="14">
    <location>
        <begin position="1254"/>
        <end position="1271"/>
    </location>
</feature>
<keyword evidence="18" id="KW-1185">Reference proteome</keyword>
<gene>
    <name evidence="17" type="ORF">EMPS_00723</name>
</gene>
<dbReference type="InterPro" id="IPR027005">
    <property type="entry name" value="PMT-like"/>
</dbReference>
<feature type="compositionally biased region" description="Basic residues" evidence="14">
    <location>
        <begin position="209"/>
        <end position="222"/>
    </location>
</feature>
<evidence type="ECO:0000256" key="13">
    <source>
        <dbReference type="ARBA" id="ARBA00045102"/>
    </source>
</evidence>
<comment type="catalytic activity">
    <reaction evidence="12">
        <text>a di-trans,poly-cis-dolichyl beta-D-mannosyl phosphate + L-threonyl-[protein] = 3-O-(alpha-D-mannosyl)-L-threonyl-[protein] + a di-trans,poly-cis-dolichyl phosphate + H(+)</text>
        <dbReference type="Rhea" id="RHEA:53396"/>
        <dbReference type="Rhea" id="RHEA-COMP:11060"/>
        <dbReference type="Rhea" id="RHEA-COMP:13547"/>
        <dbReference type="Rhea" id="RHEA-COMP:19498"/>
        <dbReference type="Rhea" id="RHEA-COMP:19501"/>
        <dbReference type="ChEBI" id="CHEBI:15378"/>
        <dbReference type="ChEBI" id="CHEBI:30013"/>
        <dbReference type="ChEBI" id="CHEBI:57683"/>
        <dbReference type="ChEBI" id="CHEBI:58211"/>
        <dbReference type="ChEBI" id="CHEBI:137323"/>
        <dbReference type="EC" id="2.4.1.109"/>
    </reaction>
</comment>
<keyword evidence="9" id="KW-0256">Endoplasmic reticulum</keyword>
<feature type="transmembrane region" description="Helical" evidence="15">
    <location>
        <begin position="1008"/>
        <end position="1029"/>
    </location>
</feature>
<evidence type="ECO:0000256" key="15">
    <source>
        <dbReference type="SAM" id="Phobius"/>
    </source>
</evidence>
<evidence type="ECO:0000256" key="9">
    <source>
        <dbReference type="ARBA" id="ARBA00022824"/>
    </source>
</evidence>
<feature type="compositionally biased region" description="Acidic residues" evidence="14">
    <location>
        <begin position="374"/>
        <end position="388"/>
    </location>
</feature>
<dbReference type="InterPro" id="IPR016093">
    <property type="entry name" value="MIR_motif"/>
</dbReference>
<dbReference type="Pfam" id="PF02366">
    <property type="entry name" value="PMT"/>
    <property type="match status" value="1"/>
</dbReference>
<dbReference type="Pfam" id="PF16192">
    <property type="entry name" value="PMT_4TMC"/>
    <property type="match status" value="1"/>
</dbReference>
<feature type="transmembrane region" description="Helical" evidence="15">
    <location>
        <begin position="631"/>
        <end position="652"/>
    </location>
</feature>
<feature type="compositionally biased region" description="Low complexity" evidence="14">
    <location>
        <begin position="20"/>
        <end position="38"/>
    </location>
</feature>
<keyword evidence="8" id="KW-0677">Repeat</keyword>
<feature type="compositionally biased region" description="Low complexity" evidence="14">
    <location>
        <begin position="62"/>
        <end position="77"/>
    </location>
</feature>
<dbReference type="Proteomes" id="UP000827284">
    <property type="component" value="Unassembled WGS sequence"/>
</dbReference>
<feature type="compositionally biased region" description="Low complexity" evidence="14">
    <location>
        <begin position="110"/>
        <end position="121"/>
    </location>
</feature>
<feature type="compositionally biased region" description="Basic and acidic residues" evidence="14">
    <location>
        <begin position="1173"/>
        <end position="1197"/>
    </location>
</feature>
<evidence type="ECO:0000256" key="1">
    <source>
        <dbReference type="ARBA" id="ARBA00004477"/>
    </source>
</evidence>
<comment type="subcellular location">
    <subcellularLocation>
        <location evidence="1">Endoplasmic reticulum membrane</location>
        <topology evidence="1">Multi-pass membrane protein</topology>
    </subcellularLocation>
</comment>
<evidence type="ECO:0000259" key="16">
    <source>
        <dbReference type="SMART" id="SM00472"/>
    </source>
</evidence>
<feature type="transmembrane region" description="Helical" evidence="15">
    <location>
        <begin position="494"/>
        <end position="515"/>
    </location>
</feature>
<dbReference type="InterPro" id="IPR032421">
    <property type="entry name" value="PMT_4TMC"/>
</dbReference>
<keyword evidence="7 15" id="KW-0812">Transmembrane</keyword>
<evidence type="ECO:0000256" key="7">
    <source>
        <dbReference type="ARBA" id="ARBA00022692"/>
    </source>
</evidence>
<dbReference type="GO" id="GO:0005789">
    <property type="term" value="C:endoplasmic reticulum membrane"/>
    <property type="evidence" value="ECO:0007669"/>
    <property type="project" value="UniProtKB-SubCell"/>
</dbReference>
<evidence type="ECO:0000256" key="12">
    <source>
        <dbReference type="ARBA" id="ARBA00045085"/>
    </source>
</evidence>
<feature type="region of interest" description="Disordered" evidence="14">
    <location>
        <begin position="1173"/>
        <end position="1358"/>
    </location>
</feature>
<comment type="catalytic activity">
    <reaction evidence="13">
        <text>a di-trans,poly-cis-dolichyl beta-D-mannosyl phosphate + L-seryl-[protein] = 3-O-(alpha-D-mannosyl)-L-seryl-[protein] + a di-trans,poly-cis-dolichyl phosphate + H(+)</text>
        <dbReference type="Rhea" id="RHEA:17377"/>
        <dbReference type="Rhea" id="RHEA-COMP:9863"/>
        <dbReference type="Rhea" id="RHEA-COMP:13546"/>
        <dbReference type="Rhea" id="RHEA-COMP:19498"/>
        <dbReference type="Rhea" id="RHEA-COMP:19501"/>
        <dbReference type="ChEBI" id="CHEBI:15378"/>
        <dbReference type="ChEBI" id="CHEBI:29999"/>
        <dbReference type="ChEBI" id="CHEBI:57683"/>
        <dbReference type="ChEBI" id="CHEBI:58211"/>
        <dbReference type="ChEBI" id="CHEBI:137321"/>
        <dbReference type="EC" id="2.4.1.109"/>
    </reaction>
</comment>
<evidence type="ECO:0000256" key="3">
    <source>
        <dbReference type="ARBA" id="ARBA00007222"/>
    </source>
</evidence>
<feature type="domain" description="MIR" evidence="16">
    <location>
        <begin position="867"/>
        <end position="921"/>
    </location>
</feature>
<feature type="compositionally biased region" description="Low complexity" evidence="14">
    <location>
        <begin position="1309"/>
        <end position="1318"/>
    </location>
</feature>
<feature type="transmembrane region" description="Helical" evidence="15">
    <location>
        <begin position="545"/>
        <end position="565"/>
    </location>
</feature>
<reference evidence="17" key="2">
    <citation type="journal article" date="2022" name="Microbiol. Resour. Announc.">
        <title>Whole-Genome Sequence of Entomortierella parvispora E1425, a Mucoromycotan Fungus Associated with Burkholderiaceae-Related Endosymbiotic Bacteria.</title>
        <authorList>
            <person name="Herlambang A."/>
            <person name="Guo Y."/>
            <person name="Takashima Y."/>
            <person name="Narisawa K."/>
            <person name="Ohta H."/>
            <person name="Nishizawa T."/>
        </authorList>
    </citation>
    <scope>NUCLEOTIDE SEQUENCE</scope>
    <source>
        <strain evidence="17">E1425</strain>
    </source>
</reference>
<sequence>MSFGGYNPSRSPELPFSTASGVRSRTSSFSSVHSNHSHQGGGAQSHPPPPPPLATTLLHHNQQPQQSPHQSPYSSQPGTPGSAGAGVGHGADEYFGRNSGYASGGGGSSGRYDGYGSDVSSPGGGSSGFPSPVVPIPIRQHQVGNPSMAALPTYQRRGVNGGANNNTNGGIVTEDAGYGSGYDSSTGVSSSVPYALNYSSHTYQQGHHQQSHHHHQQQHHHSQQQQPQQYYPRQHSRTHSNASETSLSIETGIPSYYGPGPASLSSAPSSRRGSISEAGSGSGSGGGGGFFARKKPTFRPPLHQDADNDDDDDLNDLGTSKLSPRRLRQKRMSKKANGKSLHAGNGLTGSSRIMRMSGILNDWDLLLPSSDNPYDDDDDYEEEDESMTENERWKRRQLTKRGWDSARGQRIILATLIVVAVFVRIWKLAIPAAVVFDEQHFGGFTSDYLKGEFFMDVHPPLGKMLFSLVAYLLGYDGKFSFALRKLYTKNVPYIGMRMFAVACGVGLTPISYLTIKRSGHSTQAALVCAILVTFENALITQSRLILLDAPMLLFMGYTMLAWINFYNYRNRPFTRGWWVWLIQTGVALFLSSSVKWVGLFTITTIGLCVLKYLQESRQHLYLNTRNFSKMFVALLICLLVLPCLLYMGLYAVDFRLLPNSGSGNSWVSPQFQMTLKNHDVQPVMADIAWESKVHIRHSNTNGGWLHSMLGEYARDGSIDQAIQLVEWDDELTCWELFPADAKLAKEQRQRYYRKMDPAPTAEDFVYDGDILRLKHCHSRIELAINDLPSIGSNKSFIREVRGVHLQKETREETTWRVELVPEGFVPGLADQHGVKSEAAVETGGDKPGASVENEDDKTAKGARDMSKQWHAIKGFRLFNEKLNCYLMSHKVFRSPFSTYQEVGCVQGNRQKANTIFIIDRNVNSNLPATTPSISYQPLNFFQKFIELNRVMWWTHHDLSSPIHGDDIGQSKKKSDESSPWSWPFLSRGLNYYSSKETNHYVYLLGNPVVWWGSSLAAIWYMVGCLWSVVNFIRAKPELKMERDRFGLTPFYSVASGTFYAGWAIHYFPFFFMNRQLYLHHYLPALYFSILLLVSRVDRTWQRWSKKVRYTAGLLFIAAIVLSWHSLSPLAYGTDFSSRAKCEKVRSLGGWEFVCQRQNLAWARPQAAKIVVEKRSDHEQHEAREEAENSKFYYRDPALEDQEEDGHESHLEGDDNHDHDHDHDYERDGDEGEVELDHAGPFNLDDSAHYDHEHFHHPHGKGHGHGHSHGHQYHNAAMEKKGHHHSHDKKPAAAAAAPAQPASPPPPVPEQQIVQEAVPTDTAEAAPETPSESPKTPPEFKEAHQSEAEKMMAAAAMRAKEVHEKNALVQEKEALEAKQRELEERLEAQTQEIERQRQLHVQHQRELEERVAEQARLARERDEIQKQYQQQQEQQKADAGVEAEKERERQRVIHELTEKHLEAKQEEQEGASKEAGDAAAIEAKKSREALEEQVRQLQAQLESHGQHVLNRKQEL</sequence>
<protein>
    <recommendedName>
        <fullName evidence="4">dolichyl-phosphate-mannose--protein mannosyltransferase</fullName>
        <ecNumber evidence="4">2.4.1.109</ecNumber>
    </recommendedName>
</protein>
<evidence type="ECO:0000256" key="14">
    <source>
        <dbReference type="SAM" id="MobiDB-lite"/>
    </source>
</evidence>
<evidence type="ECO:0000256" key="8">
    <source>
        <dbReference type="ARBA" id="ARBA00022737"/>
    </source>
</evidence>
<organism evidence="17 18">
    <name type="scientific">Entomortierella parvispora</name>
    <dbReference type="NCBI Taxonomy" id="205924"/>
    <lineage>
        <taxon>Eukaryota</taxon>
        <taxon>Fungi</taxon>
        <taxon>Fungi incertae sedis</taxon>
        <taxon>Mucoromycota</taxon>
        <taxon>Mortierellomycotina</taxon>
        <taxon>Mortierellomycetes</taxon>
        <taxon>Mortierellales</taxon>
        <taxon>Mortierellaceae</taxon>
        <taxon>Entomortierella</taxon>
    </lineage>
</organism>
<feature type="region of interest" description="Disordered" evidence="14">
    <location>
        <begin position="1"/>
        <end position="139"/>
    </location>
</feature>
<feature type="region of interest" description="Disordered" evidence="14">
    <location>
        <begin position="202"/>
        <end position="245"/>
    </location>
</feature>
<dbReference type="PANTHER" id="PTHR10050">
    <property type="entry name" value="DOLICHYL-PHOSPHATE-MANNOSE--PROTEIN MANNOSYLTRANSFERASE"/>
    <property type="match status" value="1"/>
</dbReference>
<feature type="compositionally biased region" description="Low complexity" evidence="14">
    <location>
        <begin position="223"/>
        <end position="233"/>
    </location>
</feature>
<feature type="transmembrane region" description="Helical" evidence="15">
    <location>
        <begin position="577"/>
        <end position="610"/>
    </location>
</feature>
<feature type="region of interest" description="Disordered" evidence="14">
    <location>
        <begin position="374"/>
        <end position="394"/>
    </location>
</feature>
<feature type="transmembrane region" description="Helical" evidence="15">
    <location>
        <begin position="1050"/>
        <end position="1071"/>
    </location>
</feature>
<keyword evidence="6" id="KW-0808">Transferase</keyword>
<dbReference type="InterPro" id="IPR036300">
    <property type="entry name" value="MIR_dom_sf"/>
</dbReference>
<dbReference type="SMART" id="SM00472">
    <property type="entry name" value="MIR"/>
    <property type="match status" value="3"/>
</dbReference>
<feature type="region of interest" description="Disordered" evidence="14">
    <location>
        <begin position="1420"/>
        <end position="1514"/>
    </location>
</feature>
<evidence type="ECO:0000256" key="4">
    <source>
        <dbReference type="ARBA" id="ARBA00012839"/>
    </source>
</evidence>
<feature type="compositionally biased region" description="Basic and acidic residues" evidence="14">
    <location>
        <begin position="1441"/>
        <end position="1493"/>
    </location>
</feature>
<feature type="compositionally biased region" description="Low complexity" evidence="14">
    <location>
        <begin position="259"/>
        <end position="279"/>
    </location>
</feature>
<feature type="compositionally biased region" description="Basic and acidic residues" evidence="14">
    <location>
        <begin position="1206"/>
        <end position="1225"/>
    </location>
</feature>
<keyword evidence="5 17" id="KW-0328">Glycosyltransferase</keyword>
<feature type="transmembrane region" description="Helical" evidence="15">
    <location>
        <begin position="1107"/>
        <end position="1126"/>
    </location>
</feature>
<evidence type="ECO:0000256" key="11">
    <source>
        <dbReference type="ARBA" id="ARBA00023136"/>
    </source>
</evidence>
<feature type="domain" description="MIR" evidence="16">
    <location>
        <begin position="684"/>
        <end position="739"/>
    </location>
</feature>
<evidence type="ECO:0000256" key="5">
    <source>
        <dbReference type="ARBA" id="ARBA00022676"/>
    </source>
</evidence>
<feature type="transmembrane region" description="Helical" evidence="15">
    <location>
        <begin position="1077"/>
        <end position="1095"/>
    </location>
</feature>
<feature type="domain" description="MIR" evidence="16">
    <location>
        <begin position="762"/>
        <end position="820"/>
    </location>
</feature>
<feature type="region of interest" description="Disordered" evidence="14">
    <location>
        <begin position="259"/>
        <end position="349"/>
    </location>
</feature>
<feature type="compositionally biased region" description="Basic and acidic residues" evidence="14">
    <location>
        <begin position="1337"/>
        <end position="1349"/>
    </location>
</feature>
<reference evidence="17" key="1">
    <citation type="submission" date="2021-11" db="EMBL/GenBank/DDBJ databases">
        <authorList>
            <person name="Herlambang A."/>
            <person name="Guo Y."/>
            <person name="Takashima Y."/>
            <person name="Nishizawa T."/>
        </authorList>
    </citation>
    <scope>NUCLEOTIDE SEQUENCE</scope>
    <source>
        <strain evidence="17">E1425</strain>
    </source>
</reference>
<feature type="compositionally biased region" description="Gly residues" evidence="14">
    <location>
        <begin position="280"/>
        <end position="290"/>
    </location>
</feature>